<dbReference type="AlphaFoldDB" id="C8X7M6"/>
<evidence type="ECO:0000313" key="3">
    <source>
        <dbReference type="Proteomes" id="UP000002218"/>
    </source>
</evidence>
<dbReference type="InParanoid" id="C8X7M6"/>
<reference evidence="2 3" key="2">
    <citation type="journal article" date="2010" name="Stand. Genomic Sci.">
        <title>Complete genome sequence of Nakamurella multipartita type strain (Y-104).</title>
        <authorList>
            <person name="Tice H."/>
            <person name="Mayilraj S."/>
            <person name="Sims D."/>
            <person name="Lapidus A."/>
            <person name="Nolan M."/>
            <person name="Lucas S."/>
            <person name="Glavina Del Rio T."/>
            <person name="Copeland A."/>
            <person name="Cheng J.F."/>
            <person name="Meincke L."/>
            <person name="Bruce D."/>
            <person name="Goodwin L."/>
            <person name="Pitluck S."/>
            <person name="Ivanova N."/>
            <person name="Mavromatis K."/>
            <person name="Ovchinnikova G."/>
            <person name="Pati A."/>
            <person name="Chen A."/>
            <person name="Palaniappan K."/>
            <person name="Land M."/>
            <person name="Hauser L."/>
            <person name="Chang Y.J."/>
            <person name="Jeffries C.D."/>
            <person name="Detter J.C."/>
            <person name="Brettin T."/>
            <person name="Rohde M."/>
            <person name="Goker M."/>
            <person name="Bristow J."/>
            <person name="Eisen J.A."/>
            <person name="Markowitz V."/>
            <person name="Hugenholtz P."/>
            <person name="Kyrpides N.C."/>
            <person name="Klenk H.P."/>
            <person name="Chen F."/>
        </authorList>
    </citation>
    <scope>NUCLEOTIDE SEQUENCE [LARGE SCALE GENOMIC DNA]</scope>
    <source>
        <strain evidence="3">ATCC 700099 / DSM 44233 / CIP 104796 / JCM 9543 / NBRC 105858 / Y-104</strain>
    </source>
</reference>
<dbReference type="STRING" id="479431.Namu_2630"/>
<evidence type="ECO:0000256" key="1">
    <source>
        <dbReference type="SAM" id="Phobius"/>
    </source>
</evidence>
<name>C8X7M6_NAKMY</name>
<protein>
    <submittedName>
        <fullName evidence="2">Uncharacterized protein</fullName>
    </submittedName>
</protein>
<dbReference type="EMBL" id="CP001737">
    <property type="protein sequence ID" value="ACV78979.1"/>
    <property type="molecule type" value="Genomic_DNA"/>
</dbReference>
<evidence type="ECO:0000313" key="2">
    <source>
        <dbReference type="EMBL" id="ACV78979.1"/>
    </source>
</evidence>
<organism evidence="2 3">
    <name type="scientific">Nakamurella multipartita (strain ATCC 700099 / DSM 44233 / CIP 104796 / JCM 9543 / NBRC 105858 / Y-104)</name>
    <name type="common">Microsphaera multipartita</name>
    <dbReference type="NCBI Taxonomy" id="479431"/>
    <lineage>
        <taxon>Bacteria</taxon>
        <taxon>Bacillati</taxon>
        <taxon>Actinomycetota</taxon>
        <taxon>Actinomycetes</taxon>
        <taxon>Nakamurellales</taxon>
        <taxon>Nakamurellaceae</taxon>
        <taxon>Nakamurella</taxon>
    </lineage>
</organism>
<keyword evidence="3" id="KW-1185">Reference proteome</keyword>
<sequence>MNDMFWIFLSVAVFMGVLLLIVLIATQHRSTMRKLEIEALKIEQATASGSDQHLPK</sequence>
<gene>
    <name evidence="2" type="ordered locus">Namu_2630</name>
</gene>
<keyword evidence="1" id="KW-0472">Membrane</keyword>
<dbReference type="HOGENOM" id="CLU_3009561_0_0_11"/>
<reference evidence="3" key="1">
    <citation type="submission" date="2009-09" db="EMBL/GenBank/DDBJ databases">
        <title>The complete genome of Nakamurella multipartita DSM 44233.</title>
        <authorList>
            <consortium name="US DOE Joint Genome Institute (JGI-PGF)"/>
            <person name="Lucas S."/>
            <person name="Copeland A."/>
            <person name="Lapidus A."/>
            <person name="Glavina del Rio T."/>
            <person name="Dalin E."/>
            <person name="Tice H."/>
            <person name="Bruce D."/>
            <person name="Goodwin L."/>
            <person name="Pitluck S."/>
            <person name="Kyrpides N."/>
            <person name="Mavromatis K."/>
            <person name="Ivanova N."/>
            <person name="Ovchinnikova G."/>
            <person name="Sims D."/>
            <person name="Meincke L."/>
            <person name="Brettin T."/>
            <person name="Detter J.C."/>
            <person name="Han C."/>
            <person name="Larimer F."/>
            <person name="Land M."/>
            <person name="Hauser L."/>
            <person name="Markowitz V."/>
            <person name="Cheng J.-F."/>
            <person name="Hugenholtz P."/>
            <person name="Woyke T."/>
            <person name="Wu D."/>
            <person name="Klenk H.-P."/>
            <person name="Eisen J.A."/>
        </authorList>
    </citation>
    <scope>NUCLEOTIDE SEQUENCE [LARGE SCALE GENOMIC DNA]</scope>
    <source>
        <strain evidence="3">ATCC 700099 / DSM 44233 / CIP 104796 / JCM 9543 / NBRC 105858 / Y-104</strain>
    </source>
</reference>
<keyword evidence="1" id="KW-0812">Transmembrane</keyword>
<dbReference type="Proteomes" id="UP000002218">
    <property type="component" value="Chromosome"/>
</dbReference>
<proteinExistence type="predicted"/>
<dbReference type="RefSeq" id="WP_015747860.1">
    <property type="nucleotide sequence ID" value="NC_013235.1"/>
</dbReference>
<accession>C8X7M6</accession>
<keyword evidence="1" id="KW-1133">Transmembrane helix</keyword>
<feature type="transmembrane region" description="Helical" evidence="1">
    <location>
        <begin position="6"/>
        <end position="25"/>
    </location>
</feature>
<dbReference type="KEGG" id="nml:Namu_2630"/>